<feature type="region of interest" description="Disordered" evidence="12">
    <location>
        <begin position="150"/>
        <end position="173"/>
    </location>
</feature>
<dbReference type="EC" id="2.7.7.14" evidence="10"/>
<protein>
    <recommendedName>
        <fullName evidence="10">ethanolamine-phosphate cytidylyltransferase</fullName>
        <ecNumber evidence="10">2.7.7.14</ecNumber>
    </recommendedName>
    <alternativeName>
        <fullName evidence="11">CTP:phosphoethanolamine cytidylyltransferase</fullName>
    </alternativeName>
</protein>
<evidence type="ECO:0000256" key="11">
    <source>
        <dbReference type="ARBA" id="ARBA00031473"/>
    </source>
</evidence>
<comment type="similarity">
    <text evidence="2">Belongs to the cytidylyltransferase family.</text>
</comment>
<dbReference type="SUPFAM" id="SSF52374">
    <property type="entry name" value="Nucleotidylyl transferase"/>
    <property type="match status" value="2"/>
</dbReference>
<dbReference type="Gene3D" id="3.40.50.620">
    <property type="entry name" value="HUPs"/>
    <property type="match status" value="3"/>
</dbReference>
<dbReference type="InterPro" id="IPR041723">
    <property type="entry name" value="CCT"/>
</dbReference>
<dbReference type="GeneID" id="107070649"/>
<proteinExistence type="inferred from homology"/>
<dbReference type="InterPro" id="IPR014729">
    <property type="entry name" value="Rossmann-like_a/b/a_fold"/>
</dbReference>
<evidence type="ECO:0000256" key="10">
    <source>
        <dbReference type="ARBA" id="ARBA00024221"/>
    </source>
</evidence>
<keyword evidence="8" id="KW-1208">Phospholipid metabolism</keyword>
<organism evidence="14 15">
    <name type="scientific">Polistes dominula</name>
    <name type="common">European paper wasp</name>
    <name type="synonym">Vespa dominula</name>
    <dbReference type="NCBI Taxonomy" id="743375"/>
    <lineage>
        <taxon>Eukaryota</taxon>
        <taxon>Metazoa</taxon>
        <taxon>Ecdysozoa</taxon>
        <taxon>Arthropoda</taxon>
        <taxon>Hexapoda</taxon>
        <taxon>Insecta</taxon>
        <taxon>Pterygota</taxon>
        <taxon>Neoptera</taxon>
        <taxon>Endopterygota</taxon>
        <taxon>Hymenoptera</taxon>
        <taxon>Apocrita</taxon>
        <taxon>Aculeata</taxon>
        <taxon>Vespoidea</taxon>
        <taxon>Vespidae</taxon>
        <taxon>Polistinae</taxon>
        <taxon>Polistini</taxon>
        <taxon>Polistes</taxon>
    </lineage>
</organism>
<dbReference type="InterPro" id="IPR044608">
    <property type="entry name" value="Ect1/PCYT2"/>
</dbReference>
<keyword evidence="5 15" id="KW-0548">Nucleotidyltransferase</keyword>
<feature type="domain" description="Cytidyltransferase-like" evidence="13">
    <location>
        <begin position="11"/>
        <end position="135"/>
    </location>
</feature>
<dbReference type="Proteomes" id="UP000694924">
    <property type="component" value="Unplaced"/>
</dbReference>
<dbReference type="Pfam" id="PF01467">
    <property type="entry name" value="CTP_transf_like"/>
    <property type="match status" value="2"/>
</dbReference>
<keyword evidence="7" id="KW-0594">Phospholipid biosynthesis</keyword>
<name>A0ABM1IWJ5_POLDO</name>
<dbReference type="CDD" id="cd02174">
    <property type="entry name" value="CCT"/>
    <property type="match status" value="1"/>
</dbReference>
<evidence type="ECO:0000256" key="2">
    <source>
        <dbReference type="ARBA" id="ARBA00010101"/>
    </source>
</evidence>
<evidence type="ECO:0000256" key="7">
    <source>
        <dbReference type="ARBA" id="ARBA00023209"/>
    </source>
</evidence>
<keyword evidence="6" id="KW-0443">Lipid metabolism</keyword>
<keyword evidence="4" id="KW-0808">Transferase</keyword>
<evidence type="ECO:0000256" key="6">
    <source>
        <dbReference type="ARBA" id="ARBA00023098"/>
    </source>
</evidence>
<dbReference type="PANTHER" id="PTHR45780:SF2">
    <property type="entry name" value="ETHANOLAMINE-PHOSPHATE CYTIDYLYLTRANSFERASE"/>
    <property type="match status" value="1"/>
</dbReference>
<feature type="domain" description="Cytidyltransferase-like" evidence="13">
    <location>
        <begin position="204"/>
        <end position="296"/>
    </location>
</feature>
<keyword evidence="3" id="KW-0444">Lipid biosynthesis</keyword>
<reference evidence="15" key="1">
    <citation type="submission" date="2025-08" db="UniProtKB">
        <authorList>
            <consortium name="RefSeq"/>
        </authorList>
    </citation>
    <scope>IDENTIFICATION</scope>
    <source>
        <tissue evidence="15">Whole body</tissue>
    </source>
</reference>
<accession>A0ABM1IWJ5</accession>
<evidence type="ECO:0000313" key="15">
    <source>
        <dbReference type="RefSeq" id="XP_015184582.1"/>
    </source>
</evidence>
<sequence>MTESRKEVRVWCDGCYDMVHFGHANSLRQAKALGNYLVVGVHTDEEITKHKGPPVFTQEERYKMVRGIKWVDEVVEGAPYVTTLETLDKYNCDFCVHGDDITMTADGIDTYHLVKAAGRYREVQRTAGVSTTDLVGRMLLMTRQHFKQGDSEYTVDREPSKSMGQDRTAKSPWTGCSQFLPTTQKIIQFSDGKSPQPDDKIVYVAGAFDLFHVGHLDFLEVAKKEGDYLIVGLHTDPAVNRYKCGNHPIMNLHERVLSVLACKTSIMSCEDGSDPYEEPKRQNKFKLLDSGNDMTTEKIVERIILHRLEFEDRNLKKEKKELAAYEAFMKSQKNGRTA</sequence>
<evidence type="ECO:0000256" key="1">
    <source>
        <dbReference type="ARBA" id="ARBA00005189"/>
    </source>
</evidence>
<comment type="pathway">
    <text evidence="1">Lipid metabolism.</text>
</comment>
<evidence type="ECO:0000256" key="3">
    <source>
        <dbReference type="ARBA" id="ARBA00022516"/>
    </source>
</evidence>
<evidence type="ECO:0000259" key="13">
    <source>
        <dbReference type="Pfam" id="PF01467"/>
    </source>
</evidence>
<dbReference type="RefSeq" id="XP_015184582.1">
    <property type="nucleotide sequence ID" value="XM_015329096.1"/>
</dbReference>
<feature type="compositionally biased region" description="Basic and acidic residues" evidence="12">
    <location>
        <begin position="150"/>
        <end position="160"/>
    </location>
</feature>
<evidence type="ECO:0000256" key="12">
    <source>
        <dbReference type="SAM" id="MobiDB-lite"/>
    </source>
</evidence>
<evidence type="ECO:0000256" key="4">
    <source>
        <dbReference type="ARBA" id="ARBA00022679"/>
    </source>
</evidence>
<dbReference type="NCBIfam" id="TIGR00125">
    <property type="entry name" value="cyt_tran_rel"/>
    <property type="match status" value="2"/>
</dbReference>
<keyword evidence="14" id="KW-1185">Reference proteome</keyword>
<evidence type="ECO:0000313" key="14">
    <source>
        <dbReference type="Proteomes" id="UP000694924"/>
    </source>
</evidence>
<dbReference type="GO" id="GO:0016779">
    <property type="term" value="F:nucleotidyltransferase activity"/>
    <property type="evidence" value="ECO:0007669"/>
    <property type="project" value="UniProtKB-KW"/>
</dbReference>
<dbReference type="InterPro" id="IPR004821">
    <property type="entry name" value="Cyt_trans-like"/>
</dbReference>
<evidence type="ECO:0000256" key="9">
    <source>
        <dbReference type="ARBA" id="ARBA00024191"/>
    </source>
</evidence>
<gene>
    <name evidence="15" type="primary">LOC107070649</name>
</gene>
<evidence type="ECO:0000256" key="8">
    <source>
        <dbReference type="ARBA" id="ARBA00023264"/>
    </source>
</evidence>
<comment type="pathway">
    <text evidence="9">Phospholipid metabolism; phosphatidylethanolamine biosynthesis; phosphatidylethanolamine from ethanolamine: step 2/3.</text>
</comment>
<dbReference type="PANTHER" id="PTHR45780">
    <property type="entry name" value="ETHANOLAMINE-PHOSPHATE CYTIDYLYLTRANSFERASE"/>
    <property type="match status" value="1"/>
</dbReference>
<evidence type="ECO:0000256" key="5">
    <source>
        <dbReference type="ARBA" id="ARBA00022695"/>
    </source>
</evidence>